<dbReference type="OMA" id="NIVWIPW"/>
<dbReference type="InterPro" id="IPR036419">
    <property type="entry name" value="Ribosomal_S3_C_sf"/>
</dbReference>
<evidence type="ECO:0000256" key="1">
    <source>
        <dbReference type="ARBA" id="ARBA00010761"/>
    </source>
</evidence>
<keyword evidence="2" id="KW-0689">Ribosomal protein</keyword>
<dbReference type="GO" id="GO:0005840">
    <property type="term" value="C:ribosome"/>
    <property type="evidence" value="ECO:0007669"/>
    <property type="project" value="UniProtKB-KW"/>
</dbReference>
<keyword evidence="5" id="KW-1133">Transmembrane helix</keyword>
<accession>A0A0D3D2U6</accession>
<keyword evidence="3" id="KW-0687">Ribonucleoprotein</keyword>
<dbReference type="EnsemblPlants" id="Bo7g009490.1">
    <property type="protein sequence ID" value="Bo7g009490.1"/>
    <property type="gene ID" value="Bo7g009490"/>
</dbReference>
<evidence type="ECO:0000256" key="2">
    <source>
        <dbReference type="ARBA" id="ARBA00022980"/>
    </source>
</evidence>
<dbReference type="Gene3D" id="3.30.1140.32">
    <property type="entry name" value="Ribosomal protein S3, C-terminal domain"/>
    <property type="match status" value="1"/>
</dbReference>
<reference evidence="6 7" key="1">
    <citation type="journal article" date="2014" name="Genome Biol.">
        <title>Transcriptome and methylome profiling reveals relics of genome dominance in the mesopolyploid Brassica oleracea.</title>
        <authorList>
            <person name="Parkin I.A."/>
            <person name="Koh C."/>
            <person name="Tang H."/>
            <person name="Robinson S.J."/>
            <person name="Kagale S."/>
            <person name="Clarke W.E."/>
            <person name="Town C.D."/>
            <person name="Nixon J."/>
            <person name="Krishnakumar V."/>
            <person name="Bidwell S.L."/>
            <person name="Denoeud F."/>
            <person name="Belcram H."/>
            <person name="Links M.G."/>
            <person name="Just J."/>
            <person name="Clarke C."/>
            <person name="Bender T."/>
            <person name="Huebert T."/>
            <person name="Mason A.S."/>
            <person name="Pires J.C."/>
            <person name="Barker G."/>
            <person name="Moore J."/>
            <person name="Walley P.G."/>
            <person name="Manoli S."/>
            <person name="Batley J."/>
            <person name="Edwards D."/>
            <person name="Nelson M.N."/>
            <person name="Wang X."/>
            <person name="Paterson A.H."/>
            <person name="King G."/>
            <person name="Bancroft I."/>
            <person name="Chalhoub B."/>
            <person name="Sharpe A.G."/>
        </authorList>
    </citation>
    <scope>NUCLEOTIDE SEQUENCE</scope>
    <source>
        <strain evidence="6 7">cv. TO1000</strain>
    </source>
</reference>
<proteinExistence type="inferred from homology"/>
<organism evidence="6 7">
    <name type="scientific">Brassica oleracea var. oleracea</name>
    <dbReference type="NCBI Taxonomy" id="109376"/>
    <lineage>
        <taxon>Eukaryota</taxon>
        <taxon>Viridiplantae</taxon>
        <taxon>Streptophyta</taxon>
        <taxon>Embryophyta</taxon>
        <taxon>Tracheophyta</taxon>
        <taxon>Spermatophyta</taxon>
        <taxon>Magnoliopsida</taxon>
        <taxon>eudicotyledons</taxon>
        <taxon>Gunneridae</taxon>
        <taxon>Pentapetalae</taxon>
        <taxon>rosids</taxon>
        <taxon>malvids</taxon>
        <taxon>Brassicales</taxon>
        <taxon>Brassicaceae</taxon>
        <taxon>Brassiceae</taxon>
        <taxon>Brassica</taxon>
    </lineage>
</organism>
<sequence length="266" mass="29180">MQFYRGTRTAGVRIGALQRCEISGPQDGLSQIDLLSSGYGDPAAEPRPGGARDPTGIADLRVVGDGEEKERASPNGEAAAESSDGLLGIKVKVMLDWDSIRKLGPMTPLPDVIVITLEIYVEKSANGWASLMVRATELSLPAKRKTPPLVSICAKQVERVTKVAQIQEIIKSQVIVITLEIYVEKSANGWASLMVRATELSLPAKRKTPPLVSICAKQVERVTKVAQIQEIIKSQVIVITLEIYVIENIVWIPWLWWAQSMMVKII</sequence>
<keyword evidence="7" id="KW-1185">Reference proteome</keyword>
<keyword evidence="5" id="KW-0812">Transmembrane</keyword>
<protein>
    <submittedName>
        <fullName evidence="6">Uncharacterized protein</fullName>
    </submittedName>
</protein>
<dbReference type="AlphaFoldDB" id="A0A0D3D2U6"/>
<reference evidence="6" key="2">
    <citation type="submission" date="2015-03" db="UniProtKB">
        <authorList>
            <consortium name="EnsemblPlants"/>
        </authorList>
    </citation>
    <scope>IDENTIFICATION</scope>
</reference>
<feature type="transmembrane region" description="Helical" evidence="5">
    <location>
        <begin position="236"/>
        <end position="257"/>
    </location>
</feature>
<evidence type="ECO:0000313" key="6">
    <source>
        <dbReference type="EnsemblPlants" id="Bo7g009490.1"/>
    </source>
</evidence>
<dbReference type="GO" id="GO:1990904">
    <property type="term" value="C:ribonucleoprotein complex"/>
    <property type="evidence" value="ECO:0007669"/>
    <property type="project" value="UniProtKB-KW"/>
</dbReference>
<name>A0A0D3D2U6_BRAOL</name>
<dbReference type="Proteomes" id="UP000032141">
    <property type="component" value="Chromosome C7"/>
</dbReference>
<dbReference type="Gramene" id="Bo7g009490.1">
    <property type="protein sequence ID" value="Bo7g009490.1"/>
    <property type="gene ID" value="Bo7g009490"/>
</dbReference>
<evidence type="ECO:0000256" key="3">
    <source>
        <dbReference type="ARBA" id="ARBA00023274"/>
    </source>
</evidence>
<evidence type="ECO:0000256" key="4">
    <source>
        <dbReference type="SAM" id="MobiDB-lite"/>
    </source>
</evidence>
<dbReference type="STRING" id="109376.A0A0D3D2U6"/>
<evidence type="ECO:0000313" key="7">
    <source>
        <dbReference type="Proteomes" id="UP000032141"/>
    </source>
</evidence>
<keyword evidence="5" id="KW-0472">Membrane</keyword>
<comment type="similarity">
    <text evidence="1">Belongs to the universal ribosomal protein uS3 family.</text>
</comment>
<dbReference type="HOGENOM" id="CLU_1047149_0_0_1"/>
<evidence type="ECO:0000256" key="5">
    <source>
        <dbReference type="SAM" id="Phobius"/>
    </source>
</evidence>
<feature type="region of interest" description="Disordered" evidence="4">
    <location>
        <begin position="35"/>
        <end position="57"/>
    </location>
</feature>